<protein>
    <submittedName>
        <fullName evidence="1">Uncharacterized protein</fullName>
    </submittedName>
</protein>
<dbReference type="EMBL" id="CP099419">
    <property type="protein sequence ID" value="USW50380.1"/>
    <property type="molecule type" value="Genomic_DNA"/>
</dbReference>
<gene>
    <name evidence="1" type="ORF">Slin15195_G036990</name>
</gene>
<evidence type="ECO:0000313" key="1">
    <source>
        <dbReference type="EMBL" id="USW50380.1"/>
    </source>
</evidence>
<dbReference type="Proteomes" id="UP001056384">
    <property type="component" value="Chromosome 2"/>
</dbReference>
<dbReference type="AlphaFoldDB" id="A0A9Q9APV5"/>
<evidence type="ECO:0000313" key="2">
    <source>
        <dbReference type="Proteomes" id="UP001056384"/>
    </source>
</evidence>
<keyword evidence="2" id="KW-1185">Reference proteome</keyword>
<organism evidence="1 2">
    <name type="scientific">Septoria linicola</name>
    <dbReference type="NCBI Taxonomy" id="215465"/>
    <lineage>
        <taxon>Eukaryota</taxon>
        <taxon>Fungi</taxon>
        <taxon>Dikarya</taxon>
        <taxon>Ascomycota</taxon>
        <taxon>Pezizomycotina</taxon>
        <taxon>Dothideomycetes</taxon>
        <taxon>Dothideomycetidae</taxon>
        <taxon>Mycosphaerellales</taxon>
        <taxon>Mycosphaerellaceae</taxon>
        <taxon>Septoria</taxon>
    </lineage>
</organism>
<reference evidence="1" key="1">
    <citation type="submission" date="2022-06" db="EMBL/GenBank/DDBJ databases">
        <title>Complete genome sequences of two strains of the flax pathogen Septoria linicola.</title>
        <authorList>
            <person name="Lapalu N."/>
            <person name="Simon A."/>
            <person name="Demenou B."/>
            <person name="Paumier D."/>
            <person name="Guillot M.-P."/>
            <person name="Gout L."/>
            <person name="Valade R."/>
        </authorList>
    </citation>
    <scope>NUCLEOTIDE SEQUENCE</scope>
    <source>
        <strain evidence="1">SE15195</strain>
    </source>
</reference>
<name>A0A9Q9APV5_9PEZI</name>
<sequence>MTPQILIVSQEEKHALDEEYKRTHEDHDGEHVCVLHERIIQDKLDVEASKRAEWEKSARWWRWLRQTYHPWHHHHRIRILAQTVRGLNFERELRGQAGVLRKVMTSPDLPGPGPLQRRPSYFRPTFFTPEYEMRVTWDTLLHKVCLMYSGYGGHSATQYSVHEGVRMVNLYVTGDSIYRERNLARTHAAITFRYWSWDMMPSDMTRPLATITIGHLVILAVRLGMQWRLLNLEKGMSADGSGYSLSSTTSDKLGLVFKLIAFAPKGPYRRLIPNKAVDKLICGILPGCSIMVRRDFDLIGPSRKCLLDLSLALDRNHILEQIGVPQQARQLLSDRVNIDRRSFPSLHNEIVPLLCTFLPLEGSDTVRHYAHCWVEKRKSVLHFWEGRYALLHYLKRTSRDLSMTWANQSLQAQPDHVRHLHKAESYLVELEDKFPKDFFGLKGREAIRGPASQDDPQAEATQKREAIVILCRSIHRWTDGFFRTLGLEGKDPQGRTHFENLVAAHLNMATHSTCSMYDSFSDSDMPSYPVADTRIPSEFDDILADVRALKDDVRPPWVLCRLIKEVEGYVKHMREGDHSVARYLQERGLKSTSEQIETAWWILMLRGIAWNMSTLDESWGDPIPSSFYDNHVPVWIT</sequence>
<accession>A0A9Q9APV5</accession>
<proteinExistence type="predicted"/>